<evidence type="ECO:0000259" key="1">
    <source>
        <dbReference type="Pfam" id="PF07992"/>
    </source>
</evidence>
<organism evidence="2 3">
    <name type="scientific">Naganishia liquefaciens</name>
    <dbReference type="NCBI Taxonomy" id="104408"/>
    <lineage>
        <taxon>Eukaryota</taxon>
        <taxon>Fungi</taxon>
        <taxon>Dikarya</taxon>
        <taxon>Basidiomycota</taxon>
        <taxon>Agaricomycotina</taxon>
        <taxon>Tremellomycetes</taxon>
        <taxon>Filobasidiales</taxon>
        <taxon>Filobasidiaceae</taxon>
        <taxon>Naganishia</taxon>
    </lineage>
</organism>
<dbReference type="PRINTS" id="PR00368">
    <property type="entry name" value="FADPNR"/>
</dbReference>
<dbReference type="PANTHER" id="PTHR43735">
    <property type="entry name" value="APOPTOSIS-INDUCING FACTOR 1"/>
    <property type="match status" value="1"/>
</dbReference>
<accession>A0A8H3YHL1</accession>
<evidence type="ECO:0000313" key="3">
    <source>
        <dbReference type="Proteomes" id="UP000620104"/>
    </source>
</evidence>
<dbReference type="GO" id="GO:0005737">
    <property type="term" value="C:cytoplasm"/>
    <property type="evidence" value="ECO:0007669"/>
    <property type="project" value="TreeGrafter"/>
</dbReference>
<dbReference type="OrthoDB" id="202203at2759"/>
<proteinExistence type="predicted"/>
<dbReference type="SUPFAM" id="SSF51905">
    <property type="entry name" value="FAD/NAD(P)-binding domain"/>
    <property type="match status" value="1"/>
</dbReference>
<dbReference type="EMBL" id="BLZA01000057">
    <property type="protein sequence ID" value="GHJ90115.1"/>
    <property type="molecule type" value="Genomic_DNA"/>
</dbReference>
<dbReference type="InterPro" id="IPR023753">
    <property type="entry name" value="FAD/NAD-binding_dom"/>
</dbReference>
<dbReference type="GO" id="GO:0050660">
    <property type="term" value="F:flavin adenine dinucleotide binding"/>
    <property type="evidence" value="ECO:0007669"/>
    <property type="project" value="TreeGrafter"/>
</dbReference>
<gene>
    <name evidence="2" type="ORF">NliqN6_6517</name>
</gene>
<dbReference type="InterPro" id="IPR036188">
    <property type="entry name" value="FAD/NAD-bd_sf"/>
</dbReference>
<comment type="caution">
    <text evidence="2">The sequence shown here is derived from an EMBL/GenBank/DDBJ whole genome shotgun (WGS) entry which is preliminary data.</text>
</comment>
<keyword evidence="3" id="KW-1185">Reference proteome</keyword>
<evidence type="ECO:0000313" key="2">
    <source>
        <dbReference type="EMBL" id="GHJ90115.1"/>
    </source>
</evidence>
<dbReference type="Gene3D" id="3.50.50.100">
    <property type="match status" value="1"/>
</dbReference>
<sequence length="496" mass="55048">MPSIASSDHLAIEDMRTVVVLGASYAGYTGAQSLSTLLPRNWRVVVIERNTHANHLYAFPRMAVIKNLEHKVFIPYTTIFQPEGLTPEQLEDSKRHQMIHGCVTEIGKRSLKYVPLSDQGKPVVPATPPVEVLAQLEDDCGMGAACCKELSWEESERAERTLHYDYMIYALGSHLPAPINIWSTVDHDTDIKIDVPASCQGSKERGRAWLQAAQQRIEKAKSIAVIGGGALGVQFATDIAAIHGTGAKKITLIHSRQHLLNRFETYMHDGAMEKLKELEIDVVLGARVDMSHLASREADHGVERVIRTTDGREFEAELVLFCTGQKPNSQLLAALYPESINANNGSVTVNRFLQIAKKPRPDSDESEIQLVDENIFVVGDTADAFGALQAGHTAWAQSRLAVRNIARLIEAEKPVKLRRKMDIEQLKWQDAKVPVQEELEKYTPPAPSIKVSLGLDSAIVQNDGKFSRYGKESCQDDLHSEIMWTSRGLSVEDMTV</sequence>
<dbReference type="Proteomes" id="UP000620104">
    <property type="component" value="Unassembled WGS sequence"/>
</dbReference>
<protein>
    <recommendedName>
        <fullName evidence="1">FAD/NAD(P)-binding domain-containing protein</fullName>
    </recommendedName>
</protein>
<dbReference type="Pfam" id="PF07992">
    <property type="entry name" value="Pyr_redox_2"/>
    <property type="match status" value="1"/>
</dbReference>
<dbReference type="GO" id="GO:0004174">
    <property type="term" value="F:electron-transferring-flavoprotein dehydrogenase activity"/>
    <property type="evidence" value="ECO:0007669"/>
    <property type="project" value="TreeGrafter"/>
</dbReference>
<dbReference type="PANTHER" id="PTHR43735:SF2">
    <property type="entry name" value="FE-REGULATED PROTEIN 8"/>
    <property type="match status" value="1"/>
</dbReference>
<dbReference type="PRINTS" id="PR00411">
    <property type="entry name" value="PNDRDTASEI"/>
</dbReference>
<reference evidence="2" key="1">
    <citation type="submission" date="2020-07" db="EMBL/GenBank/DDBJ databases">
        <title>Draft Genome Sequence of a Deep-Sea Yeast, Naganishia (Cryptococcus) liquefaciens strain N6.</title>
        <authorList>
            <person name="Han Y.W."/>
            <person name="Kajitani R."/>
            <person name="Morimoto H."/>
            <person name="Parhat M."/>
            <person name="Tsubouchi H."/>
            <person name="Bakenova O."/>
            <person name="Ogata M."/>
            <person name="Argunhan B."/>
            <person name="Aoki R."/>
            <person name="Kajiwara S."/>
            <person name="Itoh T."/>
            <person name="Iwasaki H."/>
        </authorList>
    </citation>
    <scope>NUCLEOTIDE SEQUENCE</scope>
    <source>
        <strain evidence="2">N6</strain>
    </source>
</reference>
<dbReference type="AlphaFoldDB" id="A0A8H3YHL1"/>
<feature type="domain" description="FAD/NAD(P)-binding" evidence="1">
    <location>
        <begin position="17"/>
        <end position="397"/>
    </location>
</feature>
<name>A0A8H3YHL1_9TREE</name>